<keyword evidence="3" id="KW-1185">Reference proteome</keyword>
<proteinExistence type="predicted"/>
<gene>
    <name evidence="2" type="ORF">AYBTSS11_LOCUS18004</name>
</gene>
<evidence type="ECO:0000256" key="1">
    <source>
        <dbReference type="SAM" id="MobiDB-lite"/>
    </source>
</evidence>
<name>A0AA86TB99_9FABA</name>
<feature type="compositionally biased region" description="Basic and acidic residues" evidence="1">
    <location>
        <begin position="8"/>
        <end position="18"/>
    </location>
</feature>
<evidence type="ECO:0000313" key="3">
    <source>
        <dbReference type="Proteomes" id="UP001189624"/>
    </source>
</evidence>
<dbReference type="Proteomes" id="UP001189624">
    <property type="component" value="Chromosome 5"/>
</dbReference>
<organism evidence="2 3">
    <name type="scientific">Sphenostylis stenocarpa</name>
    <dbReference type="NCBI Taxonomy" id="92480"/>
    <lineage>
        <taxon>Eukaryota</taxon>
        <taxon>Viridiplantae</taxon>
        <taxon>Streptophyta</taxon>
        <taxon>Embryophyta</taxon>
        <taxon>Tracheophyta</taxon>
        <taxon>Spermatophyta</taxon>
        <taxon>Magnoliopsida</taxon>
        <taxon>eudicotyledons</taxon>
        <taxon>Gunneridae</taxon>
        <taxon>Pentapetalae</taxon>
        <taxon>rosids</taxon>
        <taxon>fabids</taxon>
        <taxon>Fabales</taxon>
        <taxon>Fabaceae</taxon>
        <taxon>Papilionoideae</taxon>
        <taxon>50 kb inversion clade</taxon>
        <taxon>NPAAA clade</taxon>
        <taxon>indigoferoid/millettioid clade</taxon>
        <taxon>Phaseoleae</taxon>
        <taxon>Sphenostylis</taxon>
    </lineage>
</organism>
<evidence type="ECO:0000313" key="2">
    <source>
        <dbReference type="EMBL" id="CAJ1958945.1"/>
    </source>
</evidence>
<sequence length="94" mass="10463">MHTPTPDSHPRNPVHDSAFHPPPPNAIVVLRAREKDSAENHENKSDVCMHLYDMDTWRTRFSEGRDVGDSSSCIVGAKQGTSRLWKGSRIGGLI</sequence>
<protein>
    <submittedName>
        <fullName evidence="2">Uncharacterized protein</fullName>
    </submittedName>
</protein>
<dbReference type="EMBL" id="OY731402">
    <property type="protein sequence ID" value="CAJ1958945.1"/>
    <property type="molecule type" value="Genomic_DNA"/>
</dbReference>
<dbReference type="Gramene" id="rna-AYBTSS11_LOCUS18004">
    <property type="protein sequence ID" value="CAJ1958945.1"/>
    <property type="gene ID" value="gene-AYBTSS11_LOCUS18004"/>
</dbReference>
<reference evidence="2" key="1">
    <citation type="submission" date="2023-10" db="EMBL/GenBank/DDBJ databases">
        <authorList>
            <person name="Domelevo Entfellner J.-B."/>
        </authorList>
    </citation>
    <scope>NUCLEOTIDE SEQUENCE</scope>
</reference>
<feature type="region of interest" description="Disordered" evidence="1">
    <location>
        <begin position="1"/>
        <end position="24"/>
    </location>
</feature>
<accession>A0AA86TB99</accession>
<dbReference type="AlphaFoldDB" id="A0AA86TB99"/>